<evidence type="ECO:0000313" key="1">
    <source>
        <dbReference type="EMBL" id="NEV86144.1"/>
    </source>
</evidence>
<sequence length="275" mass="30039">MTRRPASGHPRRMARFRHTVTLAPVPRRWLESCVAALHDLAEDTDVEGARLRLPDGRPVPGLVLVRGRHLGPGAKYRPVRDRDGEPDADQCLTVVSWDRRRETALEVVTLDGDPARPARLVCALGLTSAERPREAWLSATLRSSGGKRAEYLGGTGRLHLDLGRWWQATGHGRPPSRAPLSGTLTHPLARVSVTVVPRPAPDGRWRVTVRARLSGRSVARPLLPLATAVLGRRARRACAEALERAAAAWNTQVPELVRKDGERLGAELADALLGP</sequence>
<name>A0A6B3QJ12_STRTE</name>
<dbReference type="AlphaFoldDB" id="A0A6B3QJ12"/>
<reference evidence="1" key="1">
    <citation type="journal article" date="2020" name="Microorganisms">
        <title>Isolation, Genomic and Metabolomic Characterization of Streptomyces tendae VITAKN with Quorum Sensing Inhibitory Activity from Southern India.</title>
        <authorList>
            <person name="Ishaque N.M."/>
            <person name="Burgsdorf I."/>
            <person name="Limlingan Malit J.J."/>
            <person name="Saha S."/>
            <person name="Teta R."/>
            <person name="Ewe D."/>
            <person name="Kannabiran K."/>
            <person name="Hrouzek P."/>
            <person name="Steindler L."/>
            <person name="Costantino V."/>
            <person name="Saurav K."/>
        </authorList>
    </citation>
    <scope>NUCLEOTIDE SEQUENCE</scope>
    <source>
        <strain evidence="1">VITAKN</strain>
    </source>
</reference>
<organism evidence="1">
    <name type="scientific">Streptomyces tendae</name>
    <dbReference type="NCBI Taxonomy" id="1932"/>
    <lineage>
        <taxon>Bacteria</taxon>
        <taxon>Bacillati</taxon>
        <taxon>Actinomycetota</taxon>
        <taxon>Actinomycetes</taxon>
        <taxon>Kitasatosporales</taxon>
        <taxon>Streptomycetaceae</taxon>
        <taxon>Streptomyces</taxon>
    </lineage>
</organism>
<dbReference type="EMBL" id="JAAIFS010000001">
    <property type="protein sequence ID" value="NEV86144.1"/>
    <property type="molecule type" value="Genomic_DNA"/>
</dbReference>
<gene>
    <name evidence="1" type="ORF">GUR47_05500</name>
</gene>
<accession>A0A6B3QJ12</accession>
<protein>
    <submittedName>
        <fullName evidence="1">Uncharacterized protein</fullName>
    </submittedName>
</protein>
<proteinExistence type="predicted"/>
<comment type="caution">
    <text evidence="1">The sequence shown here is derived from an EMBL/GenBank/DDBJ whole genome shotgun (WGS) entry which is preliminary data.</text>
</comment>